<sequence>MWRLRERTHPVLTDEGGAILSERTGRWSYLTPTAAAVVMLLVASTSEEEAADRLAERYDIPAGQAAADVRTVAVTLTSQGLAHDGPEPARQSCRWWKGWRS</sequence>
<proteinExistence type="predicted"/>
<dbReference type="Gene3D" id="1.10.10.1150">
    <property type="entry name" value="Coenzyme PQQ synthesis protein D (PqqD)"/>
    <property type="match status" value="1"/>
</dbReference>
<gene>
    <name evidence="2" type="ORF">ACFPZI_21715</name>
</gene>
<evidence type="ECO:0000256" key="1">
    <source>
        <dbReference type="SAM" id="MobiDB-lite"/>
    </source>
</evidence>
<reference evidence="3" key="1">
    <citation type="journal article" date="2019" name="Int. J. Syst. Evol. Microbiol.">
        <title>The Global Catalogue of Microorganisms (GCM) 10K type strain sequencing project: providing services to taxonomists for standard genome sequencing and annotation.</title>
        <authorList>
            <consortium name="The Broad Institute Genomics Platform"/>
            <consortium name="The Broad Institute Genome Sequencing Center for Infectious Disease"/>
            <person name="Wu L."/>
            <person name="Ma J."/>
        </authorList>
    </citation>
    <scope>NUCLEOTIDE SEQUENCE [LARGE SCALE GENOMIC DNA]</scope>
    <source>
        <strain evidence="3">JCM 10411</strain>
    </source>
</reference>
<dbReference type="InterPro" id="IPR041881">
    <property type="entry name" value="PqqD_sf"/>
</dbReference>
<dbReference type="InterPro" id="IPR008792">
    <property type="entry name" value="PQQD"/>
</dbReference>
<name>A0ABW1E092_9ACTN</name>
<dbReference type="RefSeq" id="WP_381365426.1">
    <property type="nucleotide sequence ID" value="NZ_JBHSOA010000045.1"/>
</dbReference>
<protein>
    <submittedName>
        <fullName evidence="2">PqqD family protein</fullName>
    </submittedName>
</protein>
<evidence type="ECO:0000313" key="3">
    <source>
        <dbReference type="Proteomes" id="UP001596180"/>
    </source>
</evidence>
<organism evidence="2 3">
    <name type="scientific">Streptomyces chlorus</name>
    <dbReference type="NCBI Taxonomy" id="887452"/>
    <lineage>
        <taxon>Bacteria</taxon>
        <taxon>Bacillati</taxon>
        <taxon>Actinomycetota</taxon>
        <taxon>Actinomycetes</taxon>
        <taxon>Kitasatosporales</taxon>
        <taxon>Streptomycetaceae</taxon>
        <taxon>Streptomyces</taxon>
    </lineage>
</organism>
<evidence type="ECO:0000313" key="2">
    <source>
        <dbReference type="EMBL" id="MFC5854318.1"/>
    </source>
</evidence>
<dbReference type="EMBL" id="JBHSOA010000045">
    <property type="protein sequence ID" value="MFC5854318.1"/>
    <property type="molecule type" value="Genomic_DNA"/>
</dbReference>
<dbReference type="Pfam" id="PF05402">
    <property type="entry name" value="PqqD"/>
    <property type="match status" value="1"/>
</dbReference>
<keyword evidence="3" id="KW-1185">Reference proteome</keyword>
<accession>A0ABW1E092</accession>
<dbReference type="Proteomes" id="UP001596180">
    <property type="component" value="Unassembled WGS sequence"/>
</dbReference>
<comment type="caution">
    <text evidence="2">The sequence shown here is derived from an EMBL/GenBank/DDBJ whole genome shotgun (WGS) entry which is preliminary data.</text>
</comment>
<feature type="region of interest" description="Disordered" evidence="1">
    <location>
        <begin position="80"/>
        <end position="101"/>
    </location>
</feature>